<dbReference type="AlphaFoldDB" id="A0A218WLG3"/>
<reference evidence="2" key="1">
    <citation type="journal article" date="2017" name="Plant J.">
        <title>The pomegranate (Punica granatum L.) genome and the genomics of punicalagin biosynthesis.</title>
        <authorList>
            <person name="Qin G."/>
            <person name="Xu C."/>
            <person name="Ming R."/>
            <person name="Tang H."/>
            <person name="Guyot R."/>
            <person name="Kramer E.M."/>
            <person name="Hu Y."/>
            <person name="Yi X."/>
            <person name="Qi Y."/>
            <person name="Xu X."/>
            <person name="Gao Z."/>
            <person name="Pan H."/>
            <person name="Jian J."/>
            <person name="Tian Y."/>
            <person name="Yue Z."/>
            <person name="Xu Y."/>
        </authorList>
    </citation>
    <scope>NUCLEOTIDE SEQUENCE [LARGE SCALE GENOMIC DNA]</scope>
    <source>
        <strain evidence="2">cv. Dabenzi</strain>
    </source>
</reference>
<name>A0A218WLG3_PUNGR</name>
<protein>
    <recommendedName>
        <fullName evidence="3">Ubiquitin-like protease family profile domain-containing protein</fullName>
    </recommendedName>
</protein>
<comment type="caution">
    <text evidence="1">The sequence shown here is derived from an EMBL/GenBank/DDBJ whole genome shotgun (WGS) entry which is preliminary data.</text>
</comment>
<evidence type="ECO:0000313" key="2">
    <source>
        <dbReference type="Proteomes" id="UP000197138"/>
    </source>
</evidence>
<dbReference type="Proteomes" id="UP000197138">
    <property type="component" value="Unassembled WGS sequence"/>
</dbReference>
<organism evidence="1 2">
    <name type="scientific">Punica granatum</name>
    <name type="common">Pomegranate</name>
    <dbReference type="NCBI Taxonomy" id="22663"/>
    <lineage>
        <taxon>Eukaryota</taxon>
        <taxon>Viridiplantae</taxon>
        <taxon>Streptophyta</taxon>
        <taxon>Embryophyta</taxon>
        <taxon>Tracheophyta</taxon>
        <taxon>Spermatophyta</taxon>
        <taxon>Magnoliopsida</taxon>
        <taxon>eudicotyledons</taxon>
        <taxon>Gunneridae</taxon>
        <taxon>Pentapetalae</taxon>
        <taxon>rosids</taxon>
        <taxon>malvids</taxon>
        <taxon>Myrtales</taxon>
        <taxon>Lythraceae</taxon>
        <taxon>Punica</taxon>
    </lineage>
</organism>
<dbReference type="EMBL" id="MTKT01003950">
    <property type="protein sequence ID" value="OWM73466.1"/>
    <property type="molecule type" value="Genomic_DNA"/>
</dbReference>
<sequence length="109" mass="12932">MYCDGHPKLSVPLGGERNYKFEFPETIPQSNGVDWGMYIIKYMEALDENLWRCTYYKNPEMGVERLRLLASLLKSPYNDFRDVLWYTDPNSRLFDEMVLFSDEEDVAKD</sequence>
<gene>
    <name evidence="1" type="ORF">CDL15_Pgr026565</name>
</gene>
<dbReference type="SUPFAM" id="SSF54001">
    <property type="entry name" value="Cysteine proteinases"/>
    <property type="match status" value="1"/>
</dbReference>
<evidence type="ECO:0000313" key="1">
    <source>
        <dbReference type="EMBL" id="OWM73466.1"/>
    </source>
</evidence>
<evidence type="ECO:0008006" key="3">
    <source>
        <dbReference type="Google" id="ProtNLM"/>
    </source>
</evidence>
<proteinExistence type="predicted"/>
<dbReference type="InterPro" id="IPR038765">
    <property type="entry name" value="Papain-like_cys_pep_sf"/>
</dbReference>
<accession>A0A218WLG3</accession>